<dbReference type="InterPro" id="IPR010096">
    <property type="entry name" value="NADH-Q_OxRdtase_suN/2"/>
</dbReference>
<feature type="transmembrane region" description="Helical" evidence="5">
    <location>
        <begin position="439"/>
        <end position="458"/>
    </location>
</feature>
<dbReference type="Proteomes" id="UP001194469">
    <property type="component" value="Unassembled WGS sequence"/>
</dbReference>
<dbReference type="EC" id="7.1.1.-" evidence="5"/>
<feature type="transmembrane region" description="Helical" evidence="5">
    <location>
        <begin position="397"/>
        <end position="418"/>
    </location>
</feature>
<feature type="transmembrane region" description="Helical" evidence="5">
    <location>
        <begin position="264"/>
        <end position="285"/>
    </location>
</feature>
<evidence type="ECO:0000313" key="8">
    <source>
        <dbReference type="EMBL" id="MBG3877602.1"/>
    </source>
</evidence>
<dbReference type="HAMAP" id="MF_00445">
    <property type="entry name" value="NDH1_NuoN_1"/>
    <property type="match status" value="1"/>
</dbReference>
<evidence type="ECO:0000256" key="1">
    <source>
        <dbReference type="ARBA" id="ARBA00004127"/>
    </source>
</evidence>
<dbReference type="InterPro" id="IPR001750">
    <property type="entry name" value="ND/Mrp_TM"/>
</dbReference>
<keyword evidence="5" id="KW-1003">Cell membrane</keyword>
<keyword evidence="5" id="KW-0830">Ubiquinone</keyword>
<comment type="subunit">
    <text evidence="5">NDH-1 is composed of 14 different subunits. Subunits NuoA, H, J, K, L, M, N constitute the membrane sector of the complex.</text>
</comment>
<evidence type="ECO:0000313" key="9">
    <source>
        <dbReference type="Proteomes" id="UP001194469"/>
    </source>
</evidence>
<feature type="transmembrane region" description="Helical" evidence="5">
    <location>
        <begin position="236"/>
        <end position="258"/>
    </location>
</feature>
<feature type="transmembrane region" description="Helical" evidence="5">
    <location>
        <begin position="195"/>
        <end position="215"/>
    </location>
</feature>
<reference evidence="8 9" key="1">
    <citation type="submission" date="2019-08" db="EMBL/GenBank/DDBJ databases">
        <authorList>
            <person name="Luo N."/>
        </authorList>
    </citation>
    <scope>NUCLEOTIDE SEQUENCE [LARGE SCALE GENOMIC DNA]</scope>
    <source>
        <strain evidence="8 9">NCIMB 9442</strain>
    </source>
</reference>
<name>A0ABS0J640_9BACT</name>
<comment type="subcellular location">
    <subcellularLocation>
        <location evidence="5">Cell membrane</location>
        <topology evidence="5">Multi-pass membrane protein</topology>
    </subcellularLocation>
    <subcellularLocation>
        <location evidence="1">Endomembrane system</location>
        <topology evidence="1">Multi-pass membrane protein</topology>
    </subcellularLocation>
    <subcellularLocation>
        <location evidence="6">Membrane</location>
        <topology evidence="6">Multi-pass membrane protein</topology>
    </subcellularLocation>
</comment>
<accession>A0ABS0J640</accession>
<comment type="similarity">
    <text evidence="5">Belongs to the complex I subunit 2 family.</text>
</comment>
<dbReference type="Pfam" id="PF00361">
    <property type="entry name" value="Proton_antipo_M"/>
    <property type="match status" value="1"/>
</dbReference>
<evidence type="ECO:0000256" key="2">
    <source>
        <dbReference type="ARBA" id="ARBA00022692"/>
    </source>
</evidence>
<keyword evidence="9" id="KW-1185">Reference proteome</keyword>
<feature type="transmembrane region" description="Helical" evidence="5">
    <location>
        <begin position="101"/>
        <end position="118"/>
    </location>
</feature>
<feature type="transmembrane region" description="Helical" evidence="5">
    <location>
        <begin position="359"/>
        <end position="377"/>
    </location>
</feature>
<feature type="transmembrane region" description="Helical" evidence="5">
    <location>
        <begin position="38"/>
        <end position="61"/>
    </location>
</feature>
<keyword evidence="5" id="KW-0520">NAD</keyword>
<evidence type="ECO:0000256" key="4">
    <source>
        <dbReference type="ARBA" id="ARBA00023136"/>
    </source>
</evidence>
<keyword evidence="5" id="KW-1278">Translocase</keyword>
<feature type="transmembrane region" description="Helical" evidence="5">
    <location>
        <begin position="155"/>
        <end position="175"/>
    </location>
</feature>
<keyword evidence="5" id="KW-0813">Transport</keyword>
<gene>
    <name evidence="5" type="primary">nuoN</name>
    <name evidence="8" type="ORF">FVW20_11400</name>
</gene>
<feature type="transmembrane region" description="Helical" evidence="5">
    <location>
        <begin position="319"/>
        <end position="338"/>
    </location>
</feature>
<evidence type="ECO:0000256" key="6">
    <source>
        <dbReference type="RuleBase" id="RU000320"/>
    </source>
</evidence>
<proteinExistence type="inferred from homology"/>
<evidence type="ECO:0000256" key="3">
    <source>
        <dbReference type="ARBA" id="ARBA00022989"/>
    </source>
</evidence>
<comment type="function">
    <text evidence="5">NDH-1 shuttles electrons from NADH, via FMN and iron-sulfur (Fe-S) centers, to quinones in the respiratory chain. The immediate electron acceptor for the enzyme in this species is believed to be ubiquinone. Couples the redox reaction to proton translocation (for every two electrons transferred, four hydrogen ions are translocated across the cytoplasmic membrane), and thus conserves the redox energy in a proton gradient.</text>
</comment>
<feature type="transmembrane region" description="Helical" evidence="5">
    <location>
        <begin position="73"/>
        <end position="89"/>
    </location>
</feature>
<keyword evidence="5" id="KW-0874">Quinone</keyword>
<dbReference type="PANTHER" id="PTHR22773">
    <property type="entry name" value="NADH DEHYDROGENASE"/>
    <property type="match status" value="1"/>
</dbReference>
<protein>
    <recommendedName>
        <fullName evidence="5">NADH-quinone oxidoreductase subunit N</fullName>
        <ecNumber evidence="5">7.1.1.-</ecNumber>
    </recommendedName>
    <alternativeName>
        <fullName evidence="5">NADH dehydrogenase I subunit N</fullName>
    </alternativeName>
    <alternativeName>
        <fullName evidence="5">NDH-1 subunit N</fullName>
    </alternativeName>
</protein>
<evidence type="ECO:0000259" key="7">
    <source>
        <dbReference type="Pfam" id="PF00361"/>
    </source>
</evidence>
<dbReference type="EMBL" id="VRYY01000332">
    <property type="protein sequence ID" value="MBG3877602.1"/>
    <property type="molecule type" value="Genomic_DNA"/>
</dbReference>
<evidence type="ECO:0000256" key="5">
    <source>
        <dbReference type="HAMAP-Rule" id="MF_00445"/>
    </source>
</evidence>
<comment type="caution">
    <text evidence="8">The sequence shown here is derived from an EMBL/GenBank/DDBJ whole genome shotgun (WGS) entry which is preliminary data.</text>
</comment>
<keyword evidence="2 5" id="KW-0812">Transmembrane</keyword>
<sequence length="475" mass="50257">MNLDLALLVPECAMLLLVAVLFVQALSAGPASVAAHRWLPLGALVVLAASVVALPAEGMLLWDAYKVDGLSQFFKLCVAGGFCIAVLNATRQPTLEEGKRADYFLFLGVSAWGLMLLASSAELVTLYLALELSSYSLYVLIPLRGRTREGAEAGVKYILFGAAATAISLYGLSYIMAAHQTTYIAALAARDWSWAASPTAVVGLSLFLCGMFYKLALFPFHFWCPDVYQGSSNETAAYVATLPKLGAVVVLVRLAAVLHPGLEITTAIAWLGVISMTFGNLCALVQKDVKRMLGFSSVAHAGYVTVGLVSGTAEGLAAAAFYALVYVVMNLLCFWVVARVAVDGRNLVLSDLNGLHRRSPVLAFALGVGAFALVGLPPTAGFMGKLFLITAAWNHGYNWLVIALTLNSAIAIYYYLSLVRHAYTEPDENTSLPAPDQSAFSLGGAVALAAATLVLGIVPSPLFEKAVQAGMALFG</sequence>
<keyword evidence="3 5" id="KW-1133">Transmembrane helix</keyword>
<comment type="catalytic activity">
    <reaction evidence="5">
        <text>a quinone + NADH + 5 H(+)(in) = a quinol + NAD(+) + 4 H(+)(out)</text>
        <dbReference type="Rhea" id="RHEA:57888"/>
        <dbReference type="ChEBI" id="CHEBI:15378"/>
        <dbReference type="ChEBI" id="CHEBI:24646"/>
        <dbReference type="ChEBI" id="CHEBI:57540"/>
        <dbReference type="ChEBI" id="CHEBI:57945"/>
        <dbReference type="ChEBI" id="CHEBI:132124"/>
    </reaction>
</comment>
<feature type="transmembrane region" description="Helical" evidence="5">
    <location>
        <begin position="292"/>
        <end position="313"/>
    </location>
</feature>
<organism evidence="8 9">
    <name type="scientific">Nitratidesulfovibrio oxamicus</name>
    <dbReference type="NCBI Taxonomy" id="32016"/>
    <lineage>
        <taxon>Bacteria</taxon>
        <taxon>Pseudomonadati</taxon>
        <taxon>Thermodesulfobacteriota</taxon>
        <taxon>Desulfovibrionia</taxon>
        <taxon>Desulfovibrionales</taxon>
        <taxon>Desulfovibrionaceae</taxon>
        <taxon>Nitratidesulfovibrio</taxon>
    </lineage>
</organism>
<keyword evidence="4 5" id="KW-0472">Membrane</keyword>
<feature type="transmembrane region" description="Helical" evidence="5">
    <location>
        <begin position="124"/>
        <end position="143"/>
    </location>
</feature>
<feature type="domain" description="NADH:quinone oxidoreductase/Mrp antiporter transmembrane" evidence="7">
    <location>
        <begin position="120"/>
        <end position="410"/>
    </location>
</feature>
<feature type="transmembrane region" description="Helical" evidence="5">
    <location>
        <begin position="6"/>
        <end position="26"/>
    </location>
</feature>